<dbReference type="PANTHER" id="PTHR43137:SF1">
    <property type="entry name" value="DIHYDROOROTASE"/>
    <property type="match status" value="1"/>
</dbReference>
<dbReference type="PIRSF" id="PIRSF001237">
    <property type="entry name" value="DHOdimr"/>
    <property type="match status" value="1"/>
</dbReference>
<evidence type="ECO:0000256" key="7">
    <source>
        <dbReference type="ARBA" id="ARBA00022975"/>
    </source>
</evidence>
<comment type="similarity">
    <text evidence="2">Belongs to the metallo-dependent hydrolases superfamily. DHOase family. Class II DHOase subfamily.</text>
</comment>
<dbReference type="OrthoDB" id="1670005at2759"/>
<dbReference type="InterPro" id="IPR006680">
    <property type="entry name" value="Amidohydro-rel"/>
</dbReference>
<dbReference type="UniPathway" id="UPA00070">
    <property type="reaction ID" value="UER00117"/>
</dbReference>
<dbReference type="InterPro" id="IPR002195">
    <property type="entry name" value="Dihydroorotase_CS"/>
</dbReference>
<dbReference type="STRING" id="28573.A0A0U1LW16"/>
<evidence type="ECO:0000256" key="3">
    <source>
        <dbReference type="ARBA" id="ARBA00012860"/>
    </source>
</evidence>
<dbReference type="InterPro" id="IPR004721">
    <property type="entry name" value="DHOdimr"/>
</dbReference>
<evidence type="ECO:0000256" key="1">
    <source>
        <dbReference type="ARBA" id="ARBA00004880"/>
    </source>
</evidence>
<dbReference type="GO" id="GO:0004151">
    <property type="term" value="F:dihydroorotase activity"/>
    <property type="evidence" value="ECO:0007669"/>
    <property type="project" value="UniProtKB-EC"/>
</dbReference>
<dbReference type="Proteomes" id="UP000054383">
    <property type="component" value="Unassembled WGS sequence"/>
</dbReference>
<dbReference type="GO" id="GO:0044205">
    <property type="term" value="P:'de novo' UMP biosynthetic process"/>
    <property type="evidence" value="ECO:0007669"/>
    <property type="project" value="UniProtKB-UniPathway"/>
</dbReference>
<keyword evidence="10" id="KW-1185">Reference proteome</keyword>
<evidence type="ECO:0000259" key="8">
    <source>
        <dbReference type="Pfam" id="PF04909"/>
    </source>
</evidence>
<dbReference type="HAMAP" id="MF_00219">
    <property type="entry name" value="PyrC_classII"/>
    <property type="match status" value="1"/>
</dbReference>
<dbReference type="OMA" id="TLHHISM"/>
<dbReference type="NCBIfam" id="TIGR00856">
    <property type="entry name" value="pyrC_dimer"/>
    <property type="match status" value="1"/>
</dbReference>
<dbReference type="EC" id="3.5.2.3" evidence="3"/>
<name>A0A0U1LW16_TALIS</name>
<gene>
    <name evidence="9" type="ORF">PISL3812_03863</name>
</gene>
<dbReference type="GO" id="GO:0006207">
    <property type="term" value="P:'de novo' pyrimidine nucleobase biosynthetic process"/>
    <property type="evidence" value="ECO:0007669"/>
    <property type="project" value="EnsemblFungi"/>
</dbReference>
<dbReference type="PROSITE" id="PS00483">
    <property type="entry name" value="DIHYDROOROTASE_2"/>
    <property type="match status" value="1"/>
</dbReference>
<dbReference type="PANTHER" id="PTHR43137">
    <property type="entry name" value="DIHYDROOROTASE"/>
    <property type="match status" value="1"/>
</dbReference>
<proteinExistence type="inferred from homology"/>
<dbReference type="Gene3D" id="3.20.20.140">
    <property type="entry name" value="Metal-dependent hydrolases"/>
    <property type="match status" value="1"/>
</dbReference>
<dbReference type="EMBL" id="CVMT01000003">
    <property type="protein sequence ID" value="CRG86851.1"/>
    <property type="molecule type" value="Genomic_DNA"/>
</dbReference>
<dbReference type="Pfam" id="PF04909">
    <property type="entry name" value="Amidohydro_2"/>
    <property type="match status" value="1"/>
</dbReference>
<keyword evidence="4" id="KW-0479">Metal-binding</keyword>
<dbReference type="AlphaFoldDB" id="A0A0U1LW16"/>
<accession>A0A0U1LW16</accession>
<keyword evidence="7" id="KW-0665">Pyrimidine biosynthesis</keyword>
<evidence type="ECO:0000256" key="5">
    <source>
        <dbReference type="ARBA" id="ARBA00022801"/>
    </source>
</evidence>
<reference evidence="9 10" key="1">
    <citation type="submission" date="2015-04" db="EMBL/GenBank/DDBJ databases">
        <authorList>
            <person name="Syromyatnikov M.Y."/>
            <person name="Popov V.N."/>
        </authorList>
    </citation>
    <scope>NUCLEOTIDE SEQUENCE [LARGE SCALE GENOMIC DNA]</scope>
    <source>
        <strain evidence="9">WF-38-12</strain>
    </source>
</reference>
<protein>
    <recommendedName>
        <fullName evidence="3">dihydroorotase</fullName>
        <ecNumber evidence="3">3.5.2.3</ecNumber>
    </recommendedName>
</protein>
<evidence type="ECO:0000256" key="6">
    <source>
        <dbReference type="ARBA" id="ARBA00022833"/>
    </source>
</evidence>
<sequence>MQLKDLASIELPPTADMHVHLRQDAMMELCTPLVEKGGCDTVFVMPNLTPKIGSVSQALEYHEKLSQIAPNVKFLMSLYLHNGLTEEEIEKAAKSGVVYGVKFYPAGVTTNSQEGVLDIEQLYPVFAAMEKHDLVLNLHGEMISTPASAVGKQADPVVTVLNAEPLFIPQLAKLHKAFPQLRIILEHVSTRQGLEAVRACGPNVAGTITAHHLQITIDDAVGDVFNFCKPVAKTPEDRLALVKAAIEGSGKFFFGSDSAPHPVQSKKGPGATAAGCFTQPYVSQIVLGALEEAIEQGWIQADEVTQEALEGFLSGFGRKFYKLPASSSTKKIRLEKKGEKIPDIMKSADGAVEVVPWGRGREIRTLSWV</sequence>
<feature type="domain" description="Amidohydrolase-related" evidence="8">
    <location>
        <begin position="81"/>
        <end position="191"/>
    </location>
</feature>
<comment type="pathway">
    <text evidence="1">Pyrimidine metabolism; UMP biosynthesis via de novo pathway; (S)-dihydroorotate from bicarbonate: step 3/3.</text>
</comment>
<evidence type="ECO:0000313" key="10">
    <source>
        <dbReference type="Proteomes" id="UP000054383"/>
    </source>
</evidence>
<dbReference type="SUPFAM" id="SSF51556">
    <property type="entry name" value="Metallo-dependent hydrolases"/>
    <property type="match status" value="1"/>
</dbReference>
<keyword evidence="5" id="KW-0378">Hydrolase</keyword>
<dbReference type="InterPro" id="IPR032466">
    <property type="entry name" value="Metal_Hydrolase"/>
</dbReference>
<dbReference type="GO" id="GO:0046872">
    <property type="term" value="F:metal ion binding"/>
    <property type="evidence" value="ECO:0007669"/>
    <property type="project" value="UniProtKB-KW"/>
</dbReference>
<keyword evidence="6" id="KW-0862">Zinc</keyword>
<dbReference type="GO" id="GO:0005737">
    <property type="term" value="C:cytoplasm"/>
    <property type="evidence" value="ECO:0007669"/>
    <property type="project" value="TreeGrafter"/>
</dbReference>
<evidence type="ECO:0000256" key="4">
    <source>
        <dbReference type="ARBA" id="ARBA00022723"/>
    </source>
</evidence>
<evidence type="ECO:0000256" key="2">
    <source>
        <dbReference type="ARBA" id="ARBA00005631"/>
    </source>
</evidence>
<evidence type="ECO:0000313" key="9">
    <source>
        <dbReference type="EMBL" id="CRG86851.1"/>
    </source>
</evidence>
<organism evidence="9 10">
    <name type="scientific">Talaromyces islandicus</name>
    <name type="common">Penicillium islandicum</name>
    <dbReference type="NCBI Taxonomy" id="28573"/>
    <lineage>
        <taxon>Eukaryota</taxon>
        <taxon>Fungi</taxon>
        <taxon>Dikarya</taxon>
        <taxon>Ascomycota</taxon>
        <taxon>Pezizomycotina</taxon>
        <taxon>Eurotiomycetes</taxon>
        <taxon>Eurotiomycetidae</taxon>
        <taxon>Eurotiales</taxon>
        <taxon>Trichocomaceae</taxon>
        <taxon>Talaromyces</taxon>
        <taxon>Talaromyces sect. Islandici</taxon>
    </lineage>
</organism>